<evidence type="ECO:0000256" key="1">
    <source>
        <dbReference type="SAM" id="MobiDB-lite"/>
    </source>
</evidence>
<sequence>MANKHCHLRLANSQRGESEGKGMALSSPRDSDRSRVSRTASGLKFAERYKLPTAQGHYLCRSNAAPFFYF</sequence>
<organism evidence="2 3">
    <name type="scientific">Drosophila gunungcola</name>
    <name type="common">fruit fly</name>
    <dbReference type="NCBI Taxonomy" id="103775"/>
    <lineage>
        <taxon>Eukaryota</taxon>
        <taxon>Metazoa</taxon>
        <taxon>Ecdysozoa</taxon>
        <taxon>Arthropoda</taxon>
        <taxon>Hexapoda</taxon>
        <taxon>Insecta</taxon>
        <taxon>Pterygota</taxon>
        <taxon>Neoptera</taxon>
        <taxon>Endopterygota</taxon>
        <taxon>Diptera</taxon>
        <taxon>Brachycera</taxon>
        <taxon>Muscomorpha</taxon>
        <taxon>Ephydroidea</taxon>
        <taxon>Drosophilidae</taxon>
        <taxon>Drosophila</taxon>
        <taxon>Sophophora</taxon>
    </lineage>
</organism>
<dbReference type="EMBL" id="JAMKOV010000002">
    <property type="protein sequence ID" value="KAI8043267.1"/>
    <property type="molecule type" value="Genomic_DNA"/>
</dbReference>
<reference evidence="2" key="1">
    <citation type="journal article" date="2023" name="Genome Biol. Evol.">
        <title>Long-read-based Genome Assembly of Drosophila gunungcola Reveals Fewer Chemosensory Genes in Flower-breeding Species.</title>
        <authorList>
            <person name="Negi A."/>
            <person name="Liao B.Y."/>
            <person name="Yeh S.D."/>
        </authorList>
    </citation>
    <scope>NUCLEOTIDE SEQUENCE</scope>
    <source>
        <strain evidence="2">Sukarami</strain>
    </source>
</reference>
<dbReference type="AlphaFoldDB" id="A0A9Q0BSS5"/>
<proteinExistence type="predicted"/>
<accession>A0A9Q0BSS5</accession>
<evidence type="ECO:0000313" key="2">
    <source>
        <dbReference type="EMBL" id="KAI8043267.1"/>
    </source>
</evidence>
<evidence type="ECO:0000313" key="3">
    <source>
        <dbReference type="Proteomes" id="UP001059596"/>
    </source>
</evidence>
<feature type="region of interest" description="Disordered" evidence="1">
    <location>
        <begin position="1"/>
        <end position="39"/>
    </location>
</feature>
<protein>
    <submittedName>
        <fullName evidence="2">Uncharacterized protein</fullName>
    </submittedName>
</protein>
<dbReference type="Proteomes" id="UP001059596">
    <property type="component" value="Unassembled WGS sequence"/>
</dbReference>
<comment type="caution">
    <text evidence="2">The sequence shown here is derived from an EMBL/GenBank/DDBJ whole genome shotgun (WGS) entry which is preliminary data.</text>
</comment>
<name>A0A9Q0BSS5_9MUSC</name>
<gene>
    <name evidence="2" type="ORF">M5D96_004594</name>
</gene>
<keyword evidence="3" id="KW-1185">Reference proteome</keyword>